<sequence length="197" mass="22184">MAIKQNSRESILETASRLFFKQGYHATGLNQIIKESVCPKGSLYYYFPEGKEELALECISLVKEVVIGKWRVHFSGCEDPVKSIQAFIQDITDEAVMTDFEGFMPFSFWLSVETSCISNRLRSACQDVLTNWQSFVAGQLVRAGMQRSSALETAMVIISLLEGALILAQTNKDKTPLMAAYRHIPFIVKEELESRGK</sequence>
<dbReference type="GO" id="GO:0003677">
    <property type="term" value="F:DNA binding"/>
    <property type="evidence" value="ECO:0007669"/>
    <property type="project" value="UniProtKB-UniRule"/>
</dbReference>
<dbReference type="AlphaFoldDB" id="A0A916Z434"/>
<dbReference type="InterPro" id="IPR036271">
    <property type="entry name" value="Tet_transcr_reg_TetR-rel_C_sf"/>
</dbReference>
<dbReference type="PANTHER" id="PTHR47506">
    <property type="entry name" value="TRANSCRIPTIONAL REGULATORY PROTEIN"/>
    <property type="match status" value="1"/>
</dbReference>
<comment type="caution">
    <text evidence="6">The sequence shown here is derived from an EMBL/GenBank/DDBJ whole genome shotgun (WGS) entry which is preliminary data.</text>
</comment>
<dbReference type="Proteomes" id="UP000612456">
    <property type="component" value="Unassembled WGS sequence"/>
</dbReference>
<evidence type="ECO:0000256" key="4">
    <source>
        <dbReference type="PROSITE-ProRule" id="PRU00335"/>
    </source>
</evidence>
<accession>A0A916Z434</accession>
<name>A0A916Z434_9BACL</name>
<dbReference type="Gene3D" id="1.10.357.10">
    <property type="entry name" value="Tetracycline Repressor, domain 2"/>
    <property type="match status" value="1"/>
</dbReference>
<evidence type="ECO:0000313" key="7">
    <source>
        <dbReference type="Proteomes" id="UP000612456"/>
    </source>
</evidence>
<dbReference type="InterPro" id="IPR001647">
    <property type="entry name" value="HTH_TetR"/>
</dbReference>
<keyword evidence="3" id="KW-0804">Transcription</keyword>
<protein>
    <submittedName>
        <fullName evidence="6">HTH-type transcriptional regulator YxaF</fullName>
    </submittedName>
</protein>
<reference evidence="6" key="2">
    <citation type="submission" date="2020-09" db="EMBL/GenBank/DDBJ databases">
        <authorList>
            <person name="Sun Q."/>
            <person name="Zhou Y."/>
        </authorList>
    </citation>
    <scope>NUCLEOTIDE SEQUENCE</scope>
    <source>
        <strain evidence="6">CGMCC 1.15178</strain>
    </source>
</reference>
<evidence type="ECO:0000259" key="5">
    <source>
        <dbReference type="PROSITE" id="PS50977"/>
    </source>
</evidence>
<keyword evidence="1" id="KW-0805">Transcription regulation</keyword>
<feature type="DNA-binding region" description="H-T-H motif" evidence="4">
    <location>
        <begin position="28"/>
        <end position="47"/>
    </location>
</feature>
<keyword evidence="2 4" id="KW-0238">DNA-binding</keyword>
<dbReference type="EMBL" id="BMHP01000002">
    <property type="protein sequence ID" value="GGD73596.1"/>
    <property type="molecule type" value="Genomic_DNA"/>
</dbReference>
<dbReference type="Pfam" id="PF00440">
    <property type="entry name" value="TetR_N"/>
    <property type="match status" value="1"/>
</dbReference>
<dbReference type="PROSITE" id="PS50977">
    <property type="entry name" value="HTH_TETR_2"/>
    <property type="match status" value="1"/>
</dbReference>
<dbReference type="PANTHER" id="PTHR47506:SF3">
    <property type="entry name" value="HTH-TYPE TRANSCRIPTIONAL REGULATOR LMRA"/>
    <property type="match status" value="1"/>
</dbReference>
<reference evidence="6" key="1">
    <citation type="journal article" date="2014" name="Int. J. Syst. Evol. Microbiol.">
        <title>Complete genome sequence of Corynebacterium casei LMG S-19264T (=DSM 44701T), isolated from a smear-ripened cheese.</title>
        <authorList>
            <consortium name="US DOE Joint Genome Institute (JGI-PGF)"/>
            <person name="Walter F."/>
            <person name="Albersmeier A."/>
            <person name="Kalinowski J."/>
            <person name="Ruckert C."/>
        </authorList>
    </citation>
    <scope>NUCLEOTIDE SEQUENCE</scope>
    <source>
        <strain evidence="6">CGMCC 1.15178</strain>
    </source>
</reference>
<dbReference type="SUPFAM" id="SSF48498">
    <property type="entry name" value="Tetracyclin repressor-like, C-terminal domain"/>
    <property type="match status" value="1"/>
</dbReference>
<dbReference type="InterPro" id="IPR009057">
    <property type="entry name" value="Homeodomain-like_sf"/>
</dbReference>
<evidence type="ECO:0000256" key="3">
    <source>
        <dbReference type="ARBA" id="ARBA00023163"/>
    </source>
</evidence>
<dbReference type="InterPro" id="IPR054156">
    <property type="entry name" value="YxaF_TetR_C"/>
</dbReference>
<evidence type="ECO:0000256" key="2">
    <source>
        <dbReference type="ARBA" id="ARBA00023125"/>
    </source>
</evidence>
<gene>
    <name evidence="6" type="primary">yxaF</name>
    <name evidence="6" type="ORF">GCM10010911_34330</name>
</gene>
<evidence type="ECO:0000313" key="6">
    <source>
        <dbReference type="EMBL" id="GGD73596.1"/>
    </source>
</evidence>
<feature type="domain" description="HTH tetR-type" evidence="5">
    <location>
        <begin position="5"/>
        <end position="65"/>
    </location>
</feature>
<evidence type="ECO:0000256" key="1">
    <source>
        <dbReference type="ARBA" id="ARBA00023015"/>
    </source>
</evidence>
<dbReference type="SUPFAM" id="SSF46689">
    <property type="entry name" value="Homeodomain-like"/>
    <property type="match status" value="1"/>
</dbReference>
<dbReference type="RefSeq" id="WP_188993124.1">
    <property type="nucleotide sequence ID" value="NZ_BMHP01000002.1"/>
</dbReference>
<keyword evidence="7" id="KW-1185">Reference proteome</keyword>
<organism evidence="6 7">
    <name type="scientific">Paenibacillus nasutitermitis</name>
    <dbReference type="NCBI Taxonomy" id="1652958"/>
    <lineage>
        <taxon>Bacteria</taxon>
        <taxon>Bacillati</taxon>
        <taxon>Bacillota</taxon>
        <taxon>Bacilli</taxon>
        <taxon>Bacillales</taxon>
        <taxon>Paenibacillaceae</taxon>
        <taxon>Paenibacillus</taxon>
    </lineage>
</organism>
<dbReference type="Pfam" id="PF21993">
    <property type="entry name" value="TetR_C_13_2"/>
    <property type="match status" value="1"/>
</dbReference>
<proteinExistence type="predicted"/>